<dbReference type="GO" id="GO:0005829">
    <property type="term" value="C:cytosol"/>
    <property type="evidence" value="ECO:0007669"/>
    <property type="project" value="TreeGrafter"/>
</dbReference>
<dbReference type="eggNOG" id="COG0540">
    <property type="taxonomic scope" value="Bacteria"/>
</dbReference>
<evidence type="ECO:0000256" key="4">
    <source>
        <dbReference type="ARBA" id="ARBA00022975"/>
    </source>
</evidence>
<dbReference type="InterPro" id="IPR002082">
    <property type="entry name" value="Asp_carbamoyltransf"/>
</dbReference>
<evidence type="ECO:0000313" key="10">
    <source>
        <dbReference type="EMBL" id="KDR52281.1"/>
    </source>
</evidence>
<dbReference type="InterPro" id="IPR006132">
    <property type="entry name" value="Asp/Orn_carbamoyltranf_P-bd"/>
</dbReference>
<feature type="domain" description="Aspartate/ornithine carbamoyltransferase Asp/Orn-binding" evidence="8">
    <location>
        <begin position="196"/>
        <end position="344"/>
    </location>
</feature>
<comment type="catalytic activity">
    <reaction evidence="6 7">
        <text>carbamoyl phosphate + L-aspartate = N-carbamoyl-L-aspartate + phosphate + H(+)</text>
        <dbReference type="Rhea" id="RHEA:20013"/>
        <dbReference type="ChEBI" id="CHEBI:15378"/>
        <dbReference type="ChEBI" id="CHEBI:29991"/>
        <dbReference type="ChEBI" id="CHEBI:32814"/>
        <dbReference type="ChEBI" id="CHEBI:43474"/>
        <dbReference type="ChEBI" id="CHEBI:58228"/>
        <dbReference type="EC" id="2.1.3.2"/>
    </reaction>
</comment>
<dbReference type="FunFam" id="3.40.50.1370:FF:000002">
    <property type="entry name" value="Aspartate carbamoyltransferase 2"/>
    <property type="match status" value="1"/>
</dbReference>
<name>A0A069QR23_HOYLO</name>
<dbReference type="PANTHER" id="PTHR45753">
    <property type="entry name" value="ORNITHINE CARBAMOYLTRANSFERASE, MITOCHONDRIAL"/>
    <property type="match status" value="1"/>
</dbReference>
<dbReference type="InterPro" id="IPR036901">
    <property type="entry name" value="Asp/Orn_carbamoylTrfase_sf"/>
</dbReference>
<feature type="binding site" evidence="7">
    <location>
        <position position="179"/>
    </location>
    <ligand>
        <name>carbamoyl phosphate</name>
        <dbReference type="ChEBI" id="CHEBI:58228"/>
    </ligand>
</feature>
<feature type="binding site" evidence="7">
    <location>
        <position position="98"/>
    </location>
    <ligand>
        <name>carbamoyl phosphate</name>
        <dbReference type="ChEBI" id="CHEBI:58228"/>
    </ligand>
</feature>
<keyword evidence="3 7" id="KW-0808">Transferase</keyword>
<dbReference type="EMBL" id="JNGW01000069">
    <property type="protein sequence ID" value="KDR52281.1"/>
    <property type="molecule type" value="Genomic_DNA"/>
</dbReference>
<dbReference type="GO" id="GO:0016597">
    <property type="term" value="F:amino acid binding"/>
    <property type="evidence" value="ECO:0007669"/>
    <property type="project" value="InterPro"/>
</dbReference>
<dbReference type="NCBIfam" id="TIGR00670">
    <property type="entry name" value="asp_carb_tr"/>
    <property type="match status" value="1"/>
</dbReference>
<comment type="function">
    <text evidence="5 7">Catalyzes the condensation of carbamoyl phosphate and aspartate to form carbamoyl aspartate and inorganic phosphate, the committed step in the de novo pyrimidine nucleotide biosynthesis pathway.</text>
</comment>
<evidence type="ECO:0000256" key="2">
    <source>
        <dbReference type="ARBA" id="ARBA00008896"/>
    </source>
</evidence>
<feature type="binding site" evidence="7">
    <location>
        <position position="209"/>
    </location>
    <ligand>
        <name>L-aspartate</name>
        <dbReference type="ChEBI" id="CHEBI:29991"/>
    </ligand>
</feature>
<sequence length="362" mass="41666">MYEPLSHQCLNYKITAKIQFFSLLYIQIRKIILILACKIENVLMSMQMKQRDFVTIADLSKEKIQYLIDLSQEFEKHPNRELLKGKVIASLFFEPSTRTRLSFETAANRLGARIIGFSDAKATSVSKGETLKDTILMVANYADVIVMRHYIEGAAQYASEVSPVPIINAGDGAHMHPSQCMLDLYSIYKTQGTLENLNIYLVGDLKYGRTVHSLIMAMRHFNPTFHFIAPKELAMPNEYKLYCKNHGIKFQEHTAFNEKVIADADIIYMTRVQKERFSDLMEYERVKDVYILKNDMLGNVKANMRILHPLPRVNEIAYDVDDNPHAYYIQQAQNGLYARQALFCDVLGITLEDVKKDKTIIK</sequence>
<feature type="binding site" evidence="7">
    <location>
        <position position="311"/>
    </location>
    <ligand>
        <name>carbamoyl phosphate</name>
        <dbReference type="ChEBI" id="CHEBI:58228"/>
    </ligand>
</feature>
<feature type="binding site" evidence="7">
    <location>
        <position position="176"/>
    </location>
    <ligand>
        <name>carbamoyl phosphate</name>
        <dbReference type="ChEBI" id="CHEBI:58228"/>
    </ligand>
</feature>
<evidence type="ECO:0000313" key="11">
    <source>
        <dbReference type="Proteomes" id="UP000027442"/>
    </source>
</evidence>
<evidence type="ECO:0000256" key="5">
    <source>
        <dbReference type="ARBA" id="ARBA00043884"/>
    </source>
</evidence>
<dbReference type="GO" id="GO:0044205">
    <property type="term" value="P:'de novo' UMP biosynthetic process"/>
    <property type="evidence" value="ECO:0007669"/>
    <property type="project" value="UniProtKB-UniRule"/>
</dbReference>
<comment type="pathway">
    <text evidence="1 7">Pyrimidine metabolism; UMP biosynthesis via de novo pathway; (S)-dihydroorotate from bicarbonate: step 2/3.</text>
</comment>
<evidence type="ECO:0000259" key="8">
    <source>
        <dbReference type="Pfam" id="PF00185"/>
    </source>
</evidence>
<dbReference type="UniPathway" id="UPA00070">
    <property type="reaction ID" value="UER00116"/>
</dbReference>
<dbReference type="PROSITE" id="PS00097">
    <property type="entry name" value="CARBAMOYLTRANSFERASE"/>
    <property type="match status" value="1"/>
</dbReference>
<dbReference type="PANTHER" id="PTHR45753:SF6">
    <property type="entry name" value="ASPARTATE CARBAMOYLTRANSFERASE"/>
    <property type="match status" value="1"/>
</dbReference>
<feature type="binding site" evidence="7">
    <location>
        <position position="99"/>
    </location>
    <ligand>
        <name>carbamoyl phosphate</name>
        <dbReference type="ChEBI" id="CHEBI:58228"/>
    </ligand>
</feature>
<gene>
    <name evidence="7" type="primary">pyrB</name>
    <name evidence="10" type="ORF">HMPREF1991_01630</name>
</gene>
<keyword evidence="4 7" id="KW-0665">Pyrimidine biosynthesis</keyword>
<dbReference type="InterPro" id="IPR006131">
    <property type="entry name" value="Asp_carbamoyltransf_Asp/Orn-bd"/>
</dbReference>
<dbReference type="Pfam" id="PF00185">
    <property type="entry name" value="OTCace"/>
    <property type="match status" value="1"/>
</dbReference>
<reference evidence="10 11" key="1">
    <citation type="submission" date="2013-08" db="EMBL/GenBank/DDBJ databases">
        <authorList>
            <person name="Weinstock G."/>
            <person name="Sodergren E."/>
            <person name="Wylie T."/>
            <person name="Fulton L."/>
            <person name="Fulton R."/>
            <person name="Fronick C."/>
            <person name="O'Laughlin M."/>
            <person name="Godfrey J."/>
            <person name="Miner T."/>
            <person name="Herter B."/>
            <person name="Appelbaum E."/>
            <person name="Cordes M."/>
            <person name="Lek S."/>
            <person name="Wollam A."/>
            <person name="Pepin K.H."/>
            <person name="Palsikar V.B."/>
            <person name="Mitreva M."/>
            <person name="Wilson R.K."/>
        </authorList>
    </citation>
    <scope>NUCLEOTIDE SEQUENCE [LARGE SCALE GENOMIC DNA]</scope>
    <source>
        <strain evidence="10 11">ATCC 15930</strain>
    </source>
</reference>
<dbReference type="HOGENOM" id="CLU_043846_1_2_10"/>
<comment type="caution">
    <text evidence="10">The sequence shown here is derived from an EMBL/GenBank/DDBJ whole genome shotgun (WGS) entry which is preliminary data.</text>
</comment>
<dbReference type="Pfam" id="PF02729">
    <property type="entry name" value="OTCace_N"/>
    <property type="match status" value="1"/>
</dbReference>
<comment type="similarity">
    <text evidence="2 7">Belongs to the aspartate/ornithine carbamoyltransferase superfamily. ATCase family.</text>
</comment>
<dbReference type="InterPro" id="IPR006130">
    <property type="entry name" value="Asp/Orn_carbamoylTrfase"/>
</dbReference>
<dbReference type="Gene3D" id="3.40.50.1370">
    <property type="entry name" value="Aspartate/ornithine carbamoyltransferase"/>
    <property type="match status" value="2"/>
</dbReference>
<proteinExistence type="inferred from homology"/>
<dbReference type="Proteomes" id="UP000027442">
    <property type="component" value="Unassembled WGS sequence"/>
</dbReference>
<evidence type="ECO:0000256" key="1">
    <source>
        <dbReference type="ARBA" id="ARBA00004852"/>
    </source>
</evidence>
<evidence type="ECO:0000256" key="7">
    <source>
        <dbReference type="HAMAP-Rule" id="MF_00001"/>
    </source>
</evidence>
<feature type="domain" description="Aspartate/ornithine carbamoyltransferase carbamoyl-P binding" evidence="9">
    <location>
        <begin position="51"/>
        <end position="188"/>
    </location>
</feature>
<dbReference type="PRINTS" id="PR00101">
    <property type="entry name" value="ATCASE"/>
</dbReference>
<dbReference type="FunFam" id="3.40.50.1370:FF:000001">
    <property type="entry name" value="Aspartate carbamoyltransferase"/>
    <property type="match status" value="1"/>
</dbReference>
<protein>
    <recommendedName>
        <fullName evidence="7">Aspartate carbamoyltransferase</fullName>
        <ecNumber evidence="7">2.1.3.2</ecNumber>
    </recommendedName>
    <alternativeName>
        <fullName evidence="7">Aspartate transcarbamylase</fullName>
        <shortName evidence="7">ATCase</shortName>
    </alternativeName>
</protein>
<dbReference type="GO" id="GO:0004070">
    <property type="term" value="F:aspartate carbamoyltransferase activity"/>
    <property type="evidence" value="ECO:0007669"/>
    <property type="project" value="UniProtKB-UniRule"/>
</dbReference>
<feature type="binding site" evidence="7">
    <location>
        <position position="271"/>
    </location>
    <ligand>
        <name>L-aspartate</name>
        <dbReference type="ChEBI" id="CHEBI:29991"/>
    </ligand>
</feature>
<dbReference type="GO" id="GO:0006520">
    <property type="term" value="P:amino acid metabolic process"/>
    <property type="evidence" value="ECO:0007669"/>
    <property type="project" value="InterPro"/>
</dbReference>
<keyword evidence="11" id="KW-1185">Reference proteome</keyword>
<dbReference type="SUPFAM" id="SSF53671">
    <property type="entry name" value="Aspartate/ornithine carbamoyltransferase"/>
    <property type="match status" value="1"/>
</dbReference>
<feature type="binding site" evidence="7">
    <location>
        <position position="127"/>
    </location>
    <ligand>
        <name>L-aspartate</name>
        <dbReference type="ChEBI" id="CHEBI:29991"/>
    </ligand>
</feature>
<dbReference type="PATRIC" id="fig|1122985.7.peg.1693"/>
<dbReference type="EC" id="2.1.3.2" evidence="7"/>
<dbReference type="HAMAP" id="MF_00001">
    <property type="entry name" value="Asp_carb_tr"/>
    <property type="match status" value="1"/>
</dbReference>
<accession>A0A069QR23</accession>
<dbReference type="NCBIfam" id="NF002032">
    <property type="entry name" value="PRK00856.1"/>
    <property type="match status" value="1"/>
</dbReference>
<dbReference type="PRINTS" id="PR00100">
    <property type="entry name" value="AOTCASE"/>
</dbReference>
<evidence type="ECO:0000256" key="3">
    <source>
        <dbReference type="ARBA" id="ARBA00022679"/>
    </source>
</evidence>
<organism evidence="10 11">
    <name type="scientific">Hoylesella loescheii DSM 19665 = JCM 12249 = ATCC 15930</name>
    <dbReference type="NCBI Taxonomy" id="1122985"/>
    <lineage>
        <taxon>Bacteria</taxon>
        <taxon>Pseudomonadati</taxon>
        <taxon>Bacteroidota</taxon>
        <taxon>Bacteroidia</taxon>
        <taxon>Bacteroidales</taxon>
        <taxon>Prevotellaceae</taxon>
        <taxon>Hoylesella</taxon>
    </lineage>
</organism>
<evidence type="ECO:0000259" key="9">
    <source>
        <dbReference type="Pfam" id="PF02729"/>
    </source>
</evidence>
<feature type="binding site" evidence="7">
    <location>
        <position position="310"/>
    </location>
    <ligand>
        <name>carbamoyl phosphate</name>
        <dbReference type="ChEBI" id="CHEBI:58228"/>
    </ligand>
</feature>
<comment type="subunit">
    <text evidence="7">Heterododecamer (2C3:3R2) of six catalytic PyrB chains organized as two trimers (C3), and six regulatory PyrI chains organized as three dimers (R2).</text>
</comment>
<dbReference type="GO" id="GO:0006207">
    <property type="term" value="P:'de novo' pyrimidine nucleobase biosynthetic process"/>
    <property type="evidence" value="ECO:0007669"/>
    <property type="project" value="InterPro"/>
</dbReference>
<feature type="binding site" evidence="7">
    <location>
        <position position="148"/>
    </location>
    <ligand>
        <name>carbamoyl phosphate</name>
        <dbReference type="ChEBI" id="CHEBI:58228"/>
    </ligand>
</feature>
<dbReference type="AlphaFoldDB" id="A0A069QR23"/>
<evidence type="ECO:0000256" key="6">
    <source>
        <dbReference type="ARBA" id="ARBA00048859"/>
    </source>
</evidence>